<dbReference type="RefSeq" id="XP_040788300.1">
    <property type="nucleotide sequence ID" value="XM_040933407.1"/>
</dbReference>
<dbReference type="PANTHER" id="PTHR40370">
    <property type="entry name" value="EXPRESSED PROTEIN"/>
    <property type="match status" value="1"/>
</dbReference>
<dbReference type="EMBL" id="ML976616">
    <property type="protein sequence ID" value="KAF1845737.1"/>
    <property type="molecule type" value="Genomic_DNA"/>
</dbReference>
<comment type="caution">
    <text evidence="2">The sequence shown here is derived from an EMBL/GenBank/DDBJ whole genome shotgun (WGS) entry which is preliminary data.</text>
</comment>
<accession>A0A9P4L8V1</accession>
<dbReference type="Proteomes" id="UP000800039">
    <property type="component" value="Unassembled WGS sequence"/>
</dbReference>
<keyword evidence="3" id="KW-1185">Reference proteome</keyword>
<dbReference type="GeneID" id="63850658"/>
<proteinExistence type="predicted"/>
<dbReference type="Pfam" id="PF11274">
    <property type="entry name" value="DUF3074"/>
    <property type="match status" value="1"/>
</dbReference>
<protein>
    <recommendedName>
        <fullName evidence="1">DUF3074 domain-containing protein</fullName>
    </recommendedName>
</protein>
<feature type="domain" description="DUF3074" evidence="1">
    <location>
        <begin position="133"/>
        <end position="347"/>
    </location>
</feature>
<reference evidence="2" key="1">
    <citation type="submission" date="2020-01" db="EMBL/GenBank/DDBJ databases">
        <authorList>
            <consortium name="DOE Joint Genome Institute"/>
            <person name="Haridas S."/>
            <person name="Albert R."/>
            <person name="Binder M."/>
            <person name="Bloem J."/>
            <person name="Labutti K."/>
            <person name="Salamov A."/>
            <person name="Andreopoulos B."/>
            <person name="Baker S.E."/>
            <person name="Barry K."/>
            <person name="Bills G."/>
            <person name="Bluhm B.H."/>
            <person name="Cannon C."/>
            <person name="Castanera R."/>
            <person name="Culley D.E."/>
            <person name="Daum C."/>
            <person name="Ezra D."/>
            <person name="Gonzalez J.B."/>
            <person name="Henrissat B."/>
            <person name="Kuo A."/>
            <person name="Liang C."/>
            <person name="Lipzen A."/>
            <person name="Lutzoni F."/>
            <person name="Magnuson J."/>
            <person name="Mondo S."/>
            <person name="Nolan M."/>
            <person name="Ohm R."/>
            <person name="Pangilinan J."/>
            <person name="Park H.-J."/>
            <person name="Ramirez L."/>
            <person name="Alfaro M."/>
            <person name="Sun H."/>
            <person name="Tritt A."/>
            <person name="Yoshinaga Y."/>
            <person name="Zwiers L.-H."/>
            <person name="Turgeon B.G."/>
            <person name="Goodwin S.B."/>
            <person name="Spatafora J.W."/>
            <person name="Crous P.W."/>
            <person name="Grigoriev I.V."/>
        </authorList>
    </citation>
    <scope>NUCLEOTIDE SEQUENCE</scope>
    <source>
        <strain evidence="2">CBS 394.84</strain>
    </source>
</reference>
<evidence type="ECO:0000313" key="2">
    <source>
        <dbReference type="EMBL" id="KAF1845737.1"/>
    </source>
</evidence>
<dbReference type="InterPro" id="IPR024500">
    <property type="entry name" value="DUF3074"/>
</dbReference>
<evidence type="ECO:0000313" key="3">
    <source>
        <dbReference type="Proteomes" id="UP000800039"/>
    </source>
</evidence>
<dbReference type="PANTHER" id="PTHR40370:SF1">
    <property type="entry name" value="DUF3074 DOMAIN-CONTAINING PROTEIN"/>
    <property type="match status" value="1"/>
</dbReference>
<gene>
    <name evidence="2" type="ORF">K460DRAFT_366588</name>
</gene>
<organism evidence="2 3">
    <name type="scientific">Cucurbitaria berberidis CBS 394.84</name>
    <dbReference type="NCBI Taxonomy" id="1168544"/>
    <lineage>
        <taxon>Eukaryota</taxon>
        <taxon>Fungi</taxon>
        <taxon>Dikarya</taxon>
        <taxon>Ascomycota</taxon>
        <taxon>Pezizomycotina</taxon>
        <taxon>Dothideomycetes</taxon>
        <taxon>Pleosporomycetidae</taxon>
        <taxon>Pleosporales</taxon>
        <taxon>Pleosporineae</taxon>
        <taxon>Cucurbitariaceae</taxon>
        <taxon>Cucurbitaria</taxon>
    </lineage>
</organism>
<name>A0A9P4L8V1_9PLEO</name>
<dbReference type="AlphaFoldDB" id="A0A9P4L8V1"/>
<dbReference type="OrthoDB" id="6423603at2759"/>
<sequence length="347" mass="39118">MAEINDRGSGPMHMRDTPIASIEDHPRIRQYLSLQRLSLNELPPHPEFPASHNADRASLPQFLNIILAEAGKVDFDNGWTSHGKWHPQGTHIQMPVLANEGAQSLVADAGNCTRKPVPISVDQRVRVTDKATWVARTSYHLQTDVNYSELDELLSQDHGRNEARYTPSVYDANELLTWSRQDLEKAVGDLRGEYNTESVQMSIFQMFHTMPEVGGLSLLEDRVFHVLIVTAHSTCPPHASSGGPRSFTVQIPVDIESLSDVNTIRQRSHVTKKGSSRRYHLPSDALNETLPPTEAQKKKIGKKLTEGNYVSLERLCKASKELLTNERVTLEEALTQFDYHHRWDMST</sequence>
<evidence type="ECO:0000259" key="1">
    <source>
        <dbReference type="Pfam" id="PF11274"/>
    </source>
</evidence>